<name>A0ABQ9GYK1_9NEOP</name>
<accession>A0ABQ9GYK1</accession>
<organism evidence="2 3">
    <name type="scientific">Dryococelus australis</name>
    <dbReference type="NCBI Taxonomy" id="614101"/>
    <lineage>
        <taxon>Eukaryota</taxon>
        <taxon>Metazoa</taxon>
        <taxon>Ecdysozoa</taxon>
        <taxon>Arthropoda</taxon>
        <taxon>Hexapoda</taxon>
        <taxon>Insecta</taxon>
        <taxon>Pterygota</taxon>
        <taxon>Neoptera</taxon>
        <taxon>Polyneoptera</taxon>
        <taxon>Phasmatodea</taxon>
        <taxon>Verophasmatodea</taxon>
        <taxon>Anareolatae</taxon>
        <taxon>Phasmatidae</taxon>
        <taxon>Eurycanthinae</taxon>
        <taxon>Dryococelus</taxon>
    </lineage>
</organism>
<sequence>MSVAGRYTTCGSATVLGEFRFAHSSQGTTDCQHIGMPTCYILAAGCKGDAPAANESLAANEHAEGKGLEQRRCASSQLMPGLPDEAAILPLPYHLFRHNATNRTLNECVIMVQRDSRKDLQERNAVNTLSLPLPLFTQTHPTPLFSHSSSTVLSAEKNVKNTPLWSLQLLPGEEIGCGGLIAEGPEVCRNLVPPLEGGGGMLHALNKVSALQYTLIFWGSRGMDIISIINKEIVQKISAKTRAMKVARRQEAFPQAELQRLEQAERQATWRANETQEQTQARQEEQA</sequence>
<evidence type="ECO:0000313" key="2">
    <source>
        <dbReference type="EMBL" id="KAJ8877100.1"/>
    </source>
</evidence>
<proteinExistence type="predicted"/>
<keyword evidence="3" id="KW-1185">Reference proteome</keyword>
<evidence type="ECO:0000256" key="1">
    <source>
        <dbReference type="SAM" id="MobiDB-lite"/>
    </source>
</evidence>
<dbReference type="Proteomes" id="UP001159363">
    <property type="component" value="Chromosome 7"/>
</dbReference>
<dbReference type="EMBL" id="JARBHB010000008">
    <property type="protein sequence ID" value="KAJ8877100.1"/>
    <property type="molecule type" value="Genomic_DNA"/>
</dbReference>
<feature type="region of interest" description="Disordered" evidence="1">
    <location>
        <begin position="264"/>
        <end position="287"/>
    </location>
</feature>
<gene>
    <name evidence="2" type="ORF">PR048_021552</name>
</gene>
<comment type="caution">
    <text evidence="2">The sequence shown here is derived from an EMBL/GenBank/DDBJ whole genome shotgun (WGS) entry which is preliminary data.</text>
</comment>
<evidence type="ECO:0000313" key="3">
    <source>
        <dbReference type="Proteomes" id="UP001159363"/>
    </source>
</evidence>
<reference evidence="2 3" key="1">
    <citation type="submission" date="2023-02" db="EMBL/GenBank/DDBJ databases">
        <title>LHISI_Scaffold_Assembly.</title>
        <authorList>
            <person name="Stuart O.P."/>
            <person name="Cleave R."/>
            <person name="Magrath M.J.L."/>
            <person name="Mikheyev A.S."/>
        </authorList>
    </citation>
    <scope>NUCLEOTIDE SEQUENCE [LARGE SCALE GENOMIC DNA]</scope>
    <source>
        <strain evidence="2">Daus_M_001</strain>
        <tissue evidence="2">Leg muscle</tissue>
    </source>
</reference>
<protein>
    <submittedName>
        <fullName evidence="2">Uncharacterized protein</fullName>
    </submittedName>
</protein>